<proteinExistence type="predicted"/>
<organism evidence="1 2">
    <name type="scientific">Streptomyces buecherae</name>
    <dbReference type="NCBI Taxonomy" id="2763006"/>
    <lineage>
        <taxon>Bacteria</taxon>
        <taxon>Bacillati</taxon>
        <taxon>Actinomycetota</taxon>
        <taxon>Actinomycetes</taxon>
        <taxon>Kitasatosporales</taxon>
        <taxon>Streptomycetaceae</taxon>
        <taxon>Streptomyces</taxon>
    </lineage>
</organism>
<accession>A0A7H8N5T6</accession>
<dbReference type="RefSeq" id="WP_176161485.1">
    <property type="nucleotide sequence ID" value="NZ_CP054929.1"/>
</dbReference>
<reference evidence="1 2" key="1">
    <citation type="submission" date="2020-06" db="EMBL/GenBank/DDBJ databases">
        <title>Genome mining for natural products.</title>
        <authorList>
            <person name="Zhang B."/>
            <person name="Shi J."/>
            <person name="Ge H."/>
        </authorList>
    </citation>
    <scope>NUCLEOTIDE SEQUENCE [LARGE SCALE GENOMIC DNA]</scope>
    <source>
        <strain evidence="1 2">NA00687</strain>
    </source>
</reference>
<gene>
    <name evidence="1" type="ORF">HUT08_09480</name>
</gene>
<name>A0A7H8N5T6_9ACTN</name>
<dbReference type="EMBL" id="CP054929">
    <property type="protein sequence ID" value="QKW49751.1"/>
    <property type="molecule type" value="Genomic_DNA"/>
</dbReference>
<evidence type="ECO:0000313" key="2">
    <source>
        <dbReference type="Proteomes" id="UP000509303"/>
    </source>
</evidence>
<sequence>MSMGADGYRLLHLDIPTRRLTFTDTGTLPEPGACPHGSPQQVADRAWRAHHDWQPAPESPPYLQMARLLDDVSTWLADLSEIQVTVDGLAAPEPDWCDVLIRDGETRLQVRVQLADRSEPLDFPGMYLRDLFAEGRASHYIADDSPQVVDLRAVL</sequence>
<evidence type="ECO:0000313" key="1">
    <source>
        <dbReference type="EMBL" id="QKW49751.1"/>
    </source>
</evidence>
<protein>
    <submittedName>
        <fullName evidence="1">Uncharacterized protein</fullName>
    </submittedName>
</protein>
<dbReference type="Proteomes" id="UP000509303">
    <property type="component" value="Chromosome"/>
</dbReference>
<keyword evidence="2" id="KW-1185">Reference proteome</keyword>
<dbReference type="AlphaFoldDB" id="A0A7H8N5T6"/>